<evidence type="ECO:0000256" key="3">
    <source>
        <dbReference type="SAM" id="SignalP"/>
    </source>
</evidence>
<dbReference type="OrthoDB" id="4310587at2"/>
<protein>
    <submittedName>
        <fullName evidence="5">Trypsin</fullName>
    </submittedName>
</protein>
<dbReference type="SUPFAM" id="SSF50494">
    <property type="entry name" value="Trypsin-like serine proteases"/>
    <property type="match status" value="1"/>
</dbReference>
<dbReference type="AlphaFoldDB" id="A0A239MRX0"/>
<reference evidence="5 6" key="1">
    <citation type="submission" date="2017-06" db="EMBL/GenBank/DDBJ databases">
        <authorList>
            <person name="Kim H.J."/>
            <person name="Triplett B.A."/>
        </authorList>
    </citation>
    <scope>NUCLEOTIDE SEQUENCE [LARGE SCALE GENOMIC DNA]</scope>
    <source>
        <strain evidence="5 6">CGMCC 4.5593</strain>
    </source>
</reference>
<dbReference type="PANTHER" id="PTHR24276:SF91">
    <property type="entry name" value="AT26814P-RELATED"/>
    <property type="match status" value="1"/>
</dbReference>
<dbReference type="InterPro" id="IPR050430">
    <property type="entry name" value="Peptidase_S1"/>
</dbReference>
<dbReference type="Proteomes" id="UP000198362">
    <property type="component" value="Unassembled WGS sequence"/>
</dbReference>
<evidence type="ECO:0000256" key="1">
    <source>
        <dbReference type="ARBA" id="ARBA00007664"/>
    </source>
</evidence>
<dbReference type="SMART" id="SM00020">
    <property type="entry name" value="Tryp_SPc"/>
    <property type="match status" value="1"/>
</dbReference>
<dbReference type="EMBL" id="FZPH01000006">
    <property type="protein sequence ID" value="SNT45210.1"/>
    <property type="molecule type" value="Genomic_DNA"/>
</dbReference>
<dbReference type="Gene3D" id="2.40.10.10">
    <property type="entry name" value="Trypsin-like serine proteases"/>
    <property type="match status" value="2"/>
</dbReference>
<feature type="signal peptide" evidence="3">
    <location>
        <begin position="1"/>
        <end position="26"/>
    </location>
</feature>
<dbReference type="InterPro" id="IPR001314">
    <property type="entry name" value="Peptidase_S1A"/>
</dbReference>
<evidence type="ECO:0000313" key="5">
    <source>
        <dbReference type="EMBL" id="SNT45210.1"/>
    </source>
</evidence>
<gene>
    <name evidence="5" type="ORF">SAMN05421812_106211</name>
</gene>
<comment type="similarity">
    <text evidence="1">Belongs to the peptidase S1 family.</text>
</comment>
<accession>A0A239MRX0</accession>
<dbReference type="RefSeq" id="WP_089249948.1">
    <property type="nucleotide sequence ID" value="NZ_FZPH01000006.1"/>
</dbReference>
<feature type="chain" id="PRO_5012873409" evidence="3">
    <location>
        <begin position="27"/>
        <end position="230"/>
    </location>
</feature>
<organism evidence="5 6">
    <name type="scientific">Asanoa hainanensis</name>
    <dbReference type="NCBI Taxonomy" id="560556"/>
    <lineage>
        <taxon>Bacteria</taxon>
        <taxon>Bacillati</taxon>
        <taxon>Actinomycetota</taxon>
        <taxon>Actinomycetes</taxon>
        <taxon>Micromonosporales</taxon>
        <taxon>Micromonosporaceae</taxon>
        <taxon>Asanoa</taxon>
    </lineage>
</organism>
<sequence length="230" mass="23356">MRTRLTLAALAIGLTGVFLAPSAAGAVPVGPTDPAQIIGGSTVASAPWAAAVFSGGSFTCSGTIIAPTWVLTARHCISGSMSVRVGSVNRGSGGVTRTVSATYTRSDLALMRLSSSVSTSYVTLSSAYPPVNSTNTIYGWGMTCYSGCSASTVLKTASVRVTSTNVTDAYGGRAIRSTRINGNAWRGDSGGPQFYNGAQVGVASTADGVNIQNYGSVAYNRAWITSTAGV</sequence>
<evidence type="ECO:0000313" key="6">
    <source>
        <dbReference type="Proteomes" id="UP000198362"/>
    </source>
</evidence>
<dbReference type="PRINTS" id="PR00722">
    <property type="entry name" value="CHYMOTRYPSIN"/>
</dbReference>
<keyword evidence="2" id="KW-1015">Disulfide bond</keyword>
<dbReference type="PANTHER" id="PTHR24276">
    <property type="entry name" value="POLYSERASE-RELATED"/>
    <property type="match status" value="1"/>
</dbReference>
<evidence type="ECO:0000259" key="4">
    <source>
        <dbReference type="PROSITE" id="PS50240"/>
    </source>
</evidence>
<name>A0A239MRX0_9ACTN</name>
<dbReference type="PROSITE" id="PS50240">
    <property type="entry name" value="TRYPSIN_DOM"/>
    <property type="match status" value="1"/>
</dbReference>
<dbReference type="InterPro" id="IPR009003">
    <property type="entry name" value="Peptidase_S1_PA"/>
</dbReference>
<dbReference type="InterPro" id="IPR043504">
    <property type="entry name" value="Peptidase_S1_PA_chymotrypsin"/>
</dbReference>
<keyword evidence="3" id="KW-0732">Signal</keyword>
<dbReference type="InterPro" id="IPR001254">
    <property type="entry name" value="Trypsin_dom"/>
</dbReference>
<dbReference type="GO" id="GO:0004252">
    <property type="term" value="F:serine-type endopeptidase activity"/>
    <property type="evidence" value="ECO:0007669"/>
    <property type="project" value="InterPro"/>
</dbReference>
<evidence type="ECO:0000256" key="2">
    <source>
        <dbReference type="ARBA" id="ARBA00023157"/>
    </source>
</evidence>
<dbReference type="GO" id="GO:0006508">
    <property type="term" value="P:proteolysis"/>
    <property type="evidence" value="ECO:0007669"/>
    <property type="project" value="InterPro"/>
</dbReference>
<dbReference type="Pfam" id="PF00089">
    <property type="entry name" value="Trypsin"/>
    <property type="match status" value="1"/>
</dbReference>
<proteinExistence type="inferred from homology"/>
<keyword evidence="6" id="KW-1185">Reference proteome</keyword>
<feature type="domain" description="Peptidase S1" evidence="4">
    <location>
        <begin position="37"/>
        <end position="229"/>
    </location>
</feature>